<feature type="transmembrane region" description="Helical" evidence="6">
    <location>
        <begin position="45"/>
        <end position="65"/>
    </location>
</feature>
<dbReference type="Pfam" id="PF04138">
    <property type="entry name" value="GtrA_DPMS_TM"/>
    <property type="match status" value="1"/>
</dbReference>
<keyword evidence="10" id="KW-1185">Reference proteome</keyword>
<keyword evidence="4 6" id="KW-1133">Transmembrane helix</keyword>
<reference evidence="9" key="4">
    <citation type="submission" date="2023-02" db="EMBL/GenBank/DDBJ databases">
        <authorList>
            <person name="Sun Q."/>
            <person name="Mori K."/>
        </authorList>
    </citation>
    <scope>NUCLEOTIDE SEQUENCE</scope>
    <source>
        <strain evidence="9">NBRC 114545</strain>
    </source>
</reference>
<dbReference type="GO" id="GO:0000271">
    <property type="term" value="P:polysaccharide biosynthetic process"/>
    <property type="evidence" value="ECO:0007669"/>
    <property type="project" value="InterPro"/>
</dbReference>
<evidence type="ECO:0000313" key="8">
    <source>
        <dbReference type="EMBL" id="AYW48772.1"/>
    </source>
</evidence>
<evidence type="ECO:0000256" key="3">
    <source>
        <dbReference type="ARBA" id="ARBA00022692"/>
    </source>
</evidence>
<comment type="subcellular location">
    <subcellularLocation>
        <location evidence="1">Membrane</location>
        <topology evidence="1">Multi-pass membrane protein</topology>
    </subcellularLocation>
</comment>
<dbReference type="PANTHER" id="PTHR38459:SF5">
    <property type="entry name" value="CELL WALL TEICHOIC ACID GLYCOSYLATION PROTEIN GTCA"/>
    <property type="match status" value="1"/>
</dbReference>
<protein>
    <submittedName>
        <fullName evidence="8 9">Teichoic acid glycosylation protein</fullName>
    </submittedName>
</protein>
<evidence type="ECO:0000259" key="7">
    <source>
        <dbReference type="Pfam" id="PF04138"/>
    </source>
</evidence>
<dbReference type="InterPro" id="IPR007267">
    <property type="entry name" value="GtrA_DPMS_TM"/>
</dbReference>
<evidence type="ECO:0000313" key="11">
    <source>
        <dbReference type="Proteomes" id="UP001157039"/>
    </source>
</evidence>
<evidence type="ECO:0000256" key="6">
    <source>
        <dbReference type="SAM" id="Phobius"/>
    </source>
</evidence>
<keyword evidence="3 6" id="KW-0812">Transmembrane</keyword>
<feature type="transmembrane region" description="Helical" evidence="6">
    <location>
        <begin position="120"/>
        <end position="139"/>
    </location>
</feature>
<evidence type="ECO:0000256" key="4">
    <source>
        <dbReference type="ARBA" id="ARBA00022989"/>
    </source>
</evidence>
<evidence type="ECO:0000313" key="10">
    <source>
        <dbReference type="Proteomes" id="UP000268310"/>
    </source>
</evidence>
<dbReference type="Proteomes" id="UP001157039">
    <property type="component" value="Unassembled WGS sequence"/>
</dbReference>
<evidence type="ECO:0000313" key="9">
    <source>
        <dbReference type="EMBL" id="GMA71433.1"/>
    </source>
</evidence>
<dbReference type="KEGG" id="too:C7K38_10510"/>
<comment type="similarity">
    <text evidence="2">Belongs to the GtrA family.</text>
</comment>
<dbReference type="Proteomes" id="UP000268310">
    <property type="component" value="Chromosome"/>
</dbReference>
<accession>A0AA37XJ09</accession>
<organism evidence="9 11">
    <name type="scientific">Tetragenococcus osmophilus</name>
    <dbReference type="NCBI Taxonomy" id="526944"/>
    <lineage>
        <taxon>Bacteria</taxon>
        <taxon>Bacillati</taxon>
        <taxon>Bacillota</taxon>
        <taxon>Bacilli</taxon>
        <taxon>Lactobacillales</taxon>
        <taxon>Enterococcaceae</taxon>
        <taxon>Tetragenococcus</taxon>
    </lineage>
</organism>
<sequence length="145" mass="17391">MQFLFQLKNWLERKNLWEFVAYVFFGQLATLANIVIHFLCMGIFHLHYMAATIISWFLANVFSFVTNKAWVFRTQSPNRKAYWTQFLRFMLFRLFALGIDMASMFMLREWLRLGNGVAKVITQILVGIANYFFSKFLIFRQFPQK</sequence>
<dbReference type="AlphaFoldDB" id="A0AA37XJ09"/>
<dbReference type="PANTHER" id="PTHR38459">
    <property type="entry name" value="PROPHAGE BACTOPRENOL-LINKED GLUCOSE TRANSLOCASE HOMOLOG"/>
    <property type="match status" value="1"/>
</dbReference>
<name>A0AA37XJ09_9ENTE</name>
<reference evidence="8 10" key="1">
    <citation type="journal article" date="2012" name="Int. J. Syst. Evol. Microbiol.">
        <title>Characterization of Tetragenococcus strains from sugar thick juice reveals a novel species, Tetragenococcus osmophilus sp. nov., and divides Tetragenococcus halophilus into two subspecies, T. halophilus subsp. halophilus subsp. nov. and T. halophilus subsp. flandriensis subsp. nov.</title>
        <authorList>
            <person name="Juste A."/>
            <person name="Van Trappen S."/>
            <person name="Verreth C."/>
            <person name="Cleenwerck I."/>
            <person name="De Vos P."/>
            <person name="Lievens B."/>
            <person name="Willems K.A."/>
        </authorList>
    </citation>
    <scope>NUCLEOTIDE SEQUENCE [LARGE SCALE GENOMIC DNA]</scope>
    <source>
        <strain evidence="8 10">JCM 31126</strain>
    </source>
</reference>
<feature type="transmembrane region" description="Helical" evidence="6">
    <location>
        <begin position="86"/>
        <end position="108"/>
    </location>
</feature>
<reference evidence="9 11" key="2">
    <citation type="journal article" date="2014" name="Int. J. Syst. Evol. Microbiol.">
        <title>Complete genome sequence of Corynebacterium casei LMG S-19264T (=DSM 44701T), isolated from a smear-ripened cheese.</title>
        <authorList>
            <consortium name="US DOE Joint Genome Institute (JGI-PGF)"/>
            <person name="Walter F."/>
            <person name="Albersmeier A."/>
            <person name="Kalinowski J."/>
            <person name="Ruckert C."/>
        </authorList>
    </citation>
    <scope>NUCLEOTIDE SEQUENCE [LARGE SCALE GENOMIC DNA]</scope>
    <source>
        <strain evidence="9 11">NBRC 114545</strain>
    </source>
</reference>
<keyword evidence="5 6" id="KW-0472">Membrane</keyword>
<evidence type="ECO:0000256" key="2">
    <source>
        <dbReference type="ARBA" id="ARBA00009399"/>
    </source>
</evidence>
<feature type="domain" description="GtrA/DPMS transmembrane" evidence="7">
    <location>
        <begin position="22"/>
        <end position="139"/>
    </location>
</feature>
<evidence type="ECO:0000256" key="5">
    <source>
        <dbReference type="ARBA" id="ARBA00023136"/>
    </source>
</evidence>
<evidence type="ECO:0000256" key="1">
    <source>
        <dbReference type="ARBA" id="ARBA00004141"/>
    </source>
</evidence>
<dbReference type="EMBL" id="CP027783">
    <property type="protein sequence ID" value="AYW48772.1"/>
    <property type="molecule type" value="Genomic_DNA"/>
</dbReference>
<dbReference type="EMBL" id="BSUW01000001">
    <property type="protein sequence ID" value="GMA71433.1"/>
    <property type="molecule type" value="Genomic_DNA"/>
</dbReference>
<feature type="transmembrane region" description="Helical" evidence="6">
    <location>
        <begin position="20"/>
        <end position="39"/>
    </location>
</feature>
<gene>
    <name evidence="9" type="primary">gtrA</name>
    <name evidence="8" type="ORF">C7K38_10510</name>
    <name evidence="9" type="ORF">GCM10025885_04820</name>
</gene>
<proteinExistence type="inferred from homology"/>
<dbReference type="GO" id="GO:0005886">
    <property type="term" value="C:plasma membrane"/>
    <property type="evidence" value="ECO:0007669"/>
    <property type="project" value="TreeGrafter"/>
</dbReference>
<reference evidence="8" key="3">
    <citation type="submission" date="2018-03" db="EMBL/GenBank/DDBJ databases">
        <authorList>
            <person name="Jeon C.O."/>
        </authorList>
    </citation>
    <scope>NUCLEOTIDE SEQUENCE</scope>
    <source>
        <strain evidence="8">JCM 31126</strain>
    </source>
</reference>
<dbReference type="RefSeq" id="WP_123936553.1">
    <property type="nucleotide sequence ID" value="NZ_BSUW01000001.1"/>
</dbReference>
<dbReference type="InterPro" id="IPR051401">
    <property type="entry name" value="GtrA_CellWall_Glycosyl"/>
</dbReference>